<dbReference type="EMBL" id="JAFNEN010000414">
    <property type="protein sequence ID" value="KAG8183506.1"/>
    <property type="molecule type" value="Genomic_DNA"/>
</dbReference>
<protein>
    <submittedName>
        <fullName evidence="14">Uncharacterized protein</fullName>
    </submittedName>
</protein>
<evidence type="ECO:0000256" key="13">
    <source>
        <dbReference type="SAM" id="Phobius"/>
    </source>
</evidence>
<evidence type="ECO:0000256" key="1">
    <source>
        <dbReference type="ARBA" id="ARBA00004141"/>
    </source>
</evidence>
<name>A0AAV6UIQ9_9ARAC</name>
<dbReference type="GO" id="GO:0016020">
    <property type="term" value="C:membrane"/>
    <property type="evidence" value="ECO:0007669"/>
    <property type="project" value="UniProtKB-SubCell"/>
</dbReference>
<keyword evidence="11 12" id="KW-0407">Ion channel</keyword>
<evidence type="ECO:0000256" key="2">
    <source>
        <dbReference type="ARBA" id="ARBA00007193"/>
    </source>
</evidence>
<dbReference type="Proteomes" id="UP000827092">
    <property type="component" value="Unassembled WGS sequence"/>
</dbReference>
<comment type="similarity">
    <text evidence="2 12">Belongs to the amiloride-sensitive sodium channel (TC 1.A.6) family.</text>
</comment>
<dbReference type="AlphaFoldDB" id="A0AAV6UIQ9"/>
<sequence>MACFRIHYGSTETRTLLYRPKYEFIELFSLLGGYSGLWLGFSLLNCFEFFVSKLIHLRRNASVPKRNLKKTRKRKFYSS</sequence>
<keyword evidence="3 12" id="KW-0813">Transport</keyword>
<dbReference type="InterPro" id="IPR001873">
    <property type="entry name" value="ENaC"/>
</dbReference>
<evidence type="ECO:0000256" key="5">
    <source>
        <dbReference type="ARBA" id="ARBA00022692"/>
    </source>
</evidence>
<accession>A0AAV6UIQ9</accession>
<proteinExistence type="inferred from homology"/>
<evidence type="ECO:0000313" key="14">
    <source>
        <dbReference type="EMBL" id="KAG8183506.1"/>
    </source>
</evidence>
<comment type="subcellular location">
    <subcellularLocation>
        <location evidence="1">Membrane</location>
        <topology evidence="1">Multi-pass membrane protein</topology>
    </subcellularLocation>
</comment>
<gene>
    <name evidence="14" type="ORF">JTE90_003857</name>
</gene>
<feature type="transmembrane region" description="Helical" evidence="13">
    <location>
        <begin position="27"/>
        <end position="51"/>
    </location>
</feature>
<evidence type="ECO:0000256" key="8">
    <source>
        <dbReference type="ARBA" id="ARBA00023065"/>
    </source>
</evidence>
<organism evidence="14 15">
    <name type="scientific">Oedothorax gibbosus</name>
    <dbReference type="NCBI Taxonomy" id="931172"/>
    <lineage>
        <taxon>Eukaryota</taxon>
        <taxon>Metazoa</taxon>
        <taxon>Ecdysozoa</taxon>
        <taxon>Arthropoda</taxon>
        <taxon>Chelicerata</taxon>
        <taxon>Arachnida</taxon>
        <taxon>Araneae</taxon>
        <taxon>Araneomorphae</taxon>
        <taxon>Entelegynae</taxon>
        <taxon>Araneoidea</taxon>
        <taxon>Linyphiidae</taxon>
        <taxon>Erigoninae</taxon>
        <taxon>Oedothorax</taxon>
    </lineage>
</organism>
<dbReference type="Pfam" id="PF00858">
    <property type="entry name" value="ASC"/>
    <property type="match status" value="1"/>
</dbReference>
<reference evidence="14 15" key="1">
    <citation type="journal article" date="2022" name="Nat. Ecol. Evol.">
        <title>A masculinizing supergene underlies an exaggerated male reproductive morph in a spider.</title>
        <authorList>
            <person name="Hendrickx F."/>
            <person name="De Corte Z."/>
            <person name="Sonet G."/>
            <person name="Van Belleghem S.M."/>
            <person name="Kostlbacher S."/>
            <person name="Vangestel C."/>
        </authorList>
    </citation>
    <scope>NUCLEOTIDE SEQUENCE [LARGE SCALE GENOMIC DNA]</scope>
    <source>
        <strain evidence="14">W744_W776</strain>
    </source>
</reference>
<comment type="caution">
    <text evidence="14">The sequence shown here is derived from an EMBL/GenBank/DDBJ whole genome shotgun (WGS) entry which is preliminary data.</text>
</comment>
<evidence type="ECO:0000256" key="7">
    <source>
        <dbReference type="ARBA" id="ARBA00023053"/>
    </source>
</evidence>
<dbReference type="GO" id="GO:0005272">
    <property type="term" value="F:sodium channel activity"/>
    <property type="evidence" value="ECO:0007669"/>
    <property type="project" value="UniProtKB-KW"/>
</dbReference>
<keyword evidence="9 13" id="KW-0472">Membrane</keyword>
<evidence type="ECO:0000256" key="6">
    <source>
        <dbReference type="ARBA" id="ARBA00022989"/>
    </source>
</evidence>
<keyword evidence="4 12" id="KW-0894">Sodium channel</keyword>
<keyword evidence="6 13" id="KW-1133">Transmembrane helix</keyword>
<evidence type="ECO:0000256" key="10">
    <source>
        <dbReference type="ARBA" id="ARBA00023201"/>
    </source>
</evidence>
<keyword evidence="5 12" id="KW-0812">Transmembrane</keyword>
<keyword evidence="15" id="KW-1185">Reference proteome</keyword>
<evidence type="ECO:0000256" key="4">
    <source>
        <dbReference type="ARBA" id="ARBA00022461"/>
    </source>
</evidence>
<evidence type="ECO:0000256" key="3">
    <source>
        <dbReference type="ARBA" id="ARBA00022448"/>
    </source>
</evidence>
<keyword evidence="8 12" id="KW-0406">Ion transport</keyword>
<evidence type="ECO:0000313" key="15">
    <source>
        <dbReference type="Proteomes" id="UP000827092"/>
    </source>
</evidence>
<evidence type="ECO:0000256" key="11">
    <source>
        <dbReference type="ARBA" id="ARBA00023303"/>
    </source>
</evidence>
<evidence type="ECO:0000256" key="9">
    <source>
        <dbReference type="ARBA" id="ARBA00023136"/>
    </source>
</evidence>
<keyword evidence="10 12" id="KW-0739">Sodium transport</keyword>
<evidence type="ECO:0000256" key="12">
    <source>
        <dbReference type="RuleBase" id="RU000679"/>
    </source>
</evidence>
<dbReference type="Gene3D" id="1.10.287.770">
    <property type="entry name" value="YojJ-like"/>
    <property type="match status" value="1"/>
</dbReference>
<keyword evidence="7" id="KW-0915">Sodium</keyword>